<accession>A0A1G4MA08</accession>
<evidence type="ECO:0000256" key="1">
    <source>
        <dbReference type="SAM" id="Coils"/>
    </source>
</evidence>
<keyword evidence="1" id="KW-0175">Coiled coil</keyword>
<protein>
    <submittedName>
        <fullName evidence="2">LAFE_0C09142g1_1</fullName>
    </submittedName>
</protein>
<dbReference type="Proteomes" id="UP000190831">
    <property type="component" value="Chromosome C"/>
</dbReference>
<name>A0A1G4MA08_LACFM</name>
<evidence type="ECO:0000313" key="2">
    <source>
        <dbReference type="EMBL" id="SCW00661.1"/>
    </source>
</evidence>
<evidence type="ECO:0000313" key="3">
    <source>
        <dbReference type="Proteomes" id="UP000190831"/>
    </source>
</evidence>
<feature type="coiled-coil region" evidence="1">
    <location>
        <begin position="332"/>
        <end position="428"/>
    </location>
</feature>
<dbReference type="OrthoDB" id="313412at2759"/>
<gene>
    <name evidence="2" type="ORF">LAFE_0C09142G</name>
</gene>
<dbReference type="AlphaFoldDB" id="A0A1G4MA08"/>
<organism evidence="2 3">
    <name type="scientific">Lachancea fermentati</name>
    <name type="common">Zygosaccharomyces fermentati</name>
    <dbReference type="NCBI Taxonomy" id="4955"/>
    <lineage>
        <taxon>Eukaryota</taxon>
        <taxon>Fungi</taxon>
        <taxon>Dikarya</taxon>
        <taxon>Ascomycota</taxon>
        <taxon>Saccharomycotina</taxon>
        <taxon>Saccharomycetes</taxon>
        <taxon>Saccharomycetales</taxon>
        <taxon>Saccharomycetaceae</taxon>
        <taxon>Lachancea</taxon>
    </lineage>
</organism>
<reference evidence="2 3" key="1">
    <citation type="submission" date="2016-03" db="EMBL/GenBank/DDBJ databases">
        <authorList>
            <person name="Devillers H."/>
        </authorList>
    </citation>
    <scope>NUCLEOTIDE SEQUENCE [LARGE SCALE GENOMIC DNA]</scope>
    <source>
        <strain evidence="2">CBS 6772</strain>
    </source>
</reference>
<proteinExistence type="predicted"/>
<sequence length="600" mass="70198">MLDDDDESCLPSLKSAIIDRQRHEINLQSSHELIKQLHDHFILVDGYQGGPRNFYSHFKKQYSELCSMSIAMFNPSGYQIDDDYETETVINEEGNALGYSFFENTDNFALIDFSDKLSENNPEQAKEFWPVNENSEVDLQKNGLGEFSTEEPIAEADQNTISNLNGHFVPYGNKCIKRVVRTLFSLCGFPAGFLVTDDLEFDLKVLAYGLWDAEKDKFQIIRERYREIAFLRNLIRDARRDWNLCTLENKRLQEHLQRDMSQISSLKAEIEKLQEKVLEQSANSKIVESRQKRMREIVADNLQLHQKVAILESSADFRANPGRRARFYNYKLTKQEERNEILVKDLRAAEKELDNRAALLIKYETAKAKVKEMQARTLEREKLILYLEQKLNQKEETSLSLESLRMDVAELTKKNRTLVLENERLRLQENGIRAAQYQDKKTNELFKLCVDKIQNKYLESVEIQRSYKKECDRLASLDQDYRQRIVEEHNENQRKLFEHESNKKQLESQLKSMIDRVKFYKDKSDQLQNNLNQEILKKSKHERFKEAFLSSSLFVRSKSAGVNAVERSYTPRAFASREISTACSLPAPRKNHVLPESIKI</sequence>
<feature type="coiled-coil region" evidence="1">
    <location>
        <begin position="249"/>
        <end position="283"/>
    </location>
</feature>
<feature type="coiled-coil region" evidence="1">
    <location>
        <begin position="489"/>
        <end position="537"/>
    </location>
</feature>
<keyword evidence="3" id="KW-1185">Reference proteome</keyword>
<dbReference type="EMBL" id="LT598485">
    <property type="protein sequence ID" value="SCW00661.1"/>
    <property type="molecule type" value="Genomic_DNA"/>
</dbReference>